<evidence type="ECO:0000256" key="5">
    <source>
        <dbReference type="SAM" id="MobiDB-lite"/>
    </source>
</evidence>
<name>A0A438BCB6_9NOCA</name>
<dbReference type="GO" id="GO:0015108">
    <property type="term" value="F:chloride transmembrane transporter activity"/>
    <property type="evidence" value="ECO:0007669"/>
    <property type="project" value="InterPro"/>
</dbReference>
<reference evidence="7 8" key="1">
    <citation type="submission" date="2018-11" db="EMBL/GenBank/DDBJ databases">
        <title>Rhodococcus spongicola sp. nov. and Rhodococcus xishaensis sp. nov. from marine sponges.</title>
        <authorList>
            <person name="Li L."/>
            <person name="Lin H.W."/>
        </authorList>
    </citation>
    <scope>NUCLEOTIDE SEQUENCE [LARGE SCALE GENOMIC DNA]</scope>
    <source>
        <strain evidence="7 8">CCTCC AB2014297</strain>
    </source>
</reference>
<dbReference type="OrthoDB" id="2729535at2"/>
<feature type="region of interest" description="Disordered" evidence="5">
    <location>
        <begin position="1"/>
        <end position="45"/>
    </location>
</feature>
<evidence type="ECO:0000313" key="7">
    <source>
        <dbReference type="EMBL" id="RVW08531.1"/>
    </source>
</evidence>
<dbReference type="Proteomes" id="UP000286208">
    <property type="component" value="Unassembled WGS sequence"/>
</dbReference>
<evidence type="ECO:0000256" key="6">
    <source>
        <dbReference type="SAM" id="Phobius"/>
    </source>
</evidence>
<comment type="subcellular location">
    <subcellularLocation>
        <location evidence="1">Membrane</location>
        <topology evidence="1">Multi-pass membrane protein</topology>
    </subcellularLocation>
</comment>
<dbReference type="PANTHER" id="PTHR43427:SF9">
    <property type="entry name" value="ION-TRANSPORT PROTEIN YFEO-RELATED"/>
    <property type="match status" value="1"/>
</dbReference>
<keyword evidence="8" id="KW-1185">Reference proteome</keyword>
<feature type="transmembrane region" description="Helical" evidence="6">
    <location>
        <begin position="301"/>
        <end position="323"/>
    </location>
</feature>
<dbReference type="EMBL" id="RKLP01000008">
    <property type="protein sequence ID" value="RVW08531.1"/>
    <property type="molecule type" value="Genomic_DNA"/>
</dbReference>
<organism evidence="7 8">
    <name type="scientific">Prescottella agglutinans</name>
    <dbReference type="NCBI Taxonomy" id="1644129"/>
    <lineage>
        <taxon>Bacteria</taxon>
        <taxon>Bacillati</taxon>
        <taxon>Actinomycetota</taxon>
        <taxon>Actinomycetes</taxon>
        <taxon>Mycobacteriales</taxon>
        <taxon>Nocardiaceae</taxon>
        <taxon>Prescottella</taxon>
    </lineage>
</organism>
<proteinExistence type="predicted"/>
<dbReference type="PANTHER" id="PTHR43427">
    <property type="entry name" value="CHLORIDE CHANNEL PROTEIN CLC-E"/>
    <property type="match status" value="1"/>
</dbReference>
<feature type="transmembrane region" description="Helical" evidence="6">
    <location>
        <begin position="192"/>
        <end position="215"/>
    </location>
</feature>
<dbReference type="InterPro" id="IPR050368">
    <property type="entry name" value="ClC-type_chloride_channel"/>
</dbReference>
<feature type="transmembrane region" description="Helical" evidence="6">
    <location>
        <begin position="102"/>
        <end position="122"/>
    </location>
</feature>
<dbReference type="Gene3D" id="1.10.3080.10">
    <property type="entry name" value="Clc chloride channel"/>
    <property type="match status" value="1"/>
</dbReference>
<dbReference type="SUPFAM" id="SSF81340">
    <property type="entry name" value="Clc chloride channel"/>
    <property type="match status" value="1"/>
</dbReference>
<feature type="transmembrane region" description="Helical" evidence="6">
    <location>
        <begin position="142"/>
        <end position="162"/>
    </location>
</feature>
<keyword evidence="2 6" id="KW-0812">Transmembrane</keyword>
<feature type="transmembrane region" description="Helical" evidence="6">
    <location>
        <begin position="387"/>
        <end position="411"/>
    </location>
</feature>
<protein>
    <submittedName>
        <fullName evidence="7">Ion channel protein</fullName>
    </submittedName>
</protein>
<feature type="transmembrane region" description="Helical" evidence="6">
    <location>
        <begin position="268"/>
        <end position="289"/>
    </location>
</feature>
<evidence type="ECO:0000313" key="8">
    <source>
        <dbReference type="Proteomes" id="UP000286208"/>
    </source>
</evidence>
<evidence type="ECO:0000256" key="3">
    <source>
        <dbReference type="ARBA" id="ARBA00022989"/>
    </source>
</evidence>
<keyword evidence="3 6" id="KW-1133">Transmembrane helix</keyword>
<dbReference type="Pfam" id="PF00654">
    <property type="entry name" value="Voltage_CLC"/>
    <property type="match status" value="1"/>
</dbReference>
<dbReference type="AlphaFoldDB" id="A0A438BCB6"/>
<dbReference type="InterPro" id="IPR014743">
    <property type="entry name" value="Cl-channel_core"/>
</dbReference>
<accession>A0A438BCB6</accession>
<evidence type="ECO:0000256" key="2">
    <source>
        <dbReference type="ARBA" id="ARBA00022692"/>
    </source>
</evidence>
<comment type="caution">
    <text evidence="7">The sequence shown here is derived from an EMBL/GenBank/DDBJ whole genome shotgun (WGS) entry which is preliminary data.</text>
</comment>
<feature type="compositionally biased region" description="Basic residues" evidence="5">
    <location>
        <begin position="1"/>
        <end position="11"/>
    </location>
</feature>
<keyword evidence="4 6" id="KW-0472">Membrane</keyword>
<feature type="transmembrane region" description="Helical" evidence="6">
    <location>
        <begin position="343"/>
        <end position="366"/>
    </location>
</feature>
<evidence type="ECO:0000256" key="1">
    <source>
        <dbReference type="ARBA" id="ARBA00004141"/>
    </source>
</evidence>
<feature type="transmembrane region" description="Helical" evidence="6">
    <location>
        <begin position="60"/>
        <end position="82"/>
    </location>
</feature>
<dbReference type="GO" id="GO:0005886">
    <property type="term" value="C:plasma membrane"/>
    <property type="evidence" value="ECO:0007669"/>
    <property type="project" value="TreeGrafter"/>
</dbReference>
<evidence type="ECO:0000256" key="4">
    <source>
        <dbReference type="ARBA" id="ARBA00023136"/>
    </source>
</evidence>
<feature type="transmembrane region" description="Helical" evidence="6">
    <location>
        <begin position="417"/>
        <end position="444"/>
    </location>
</feature>
<gene>
    <name evidence="7" type="ORF">EGT67_16625</name>
</gene>
<dbReference type="NCBIfam" id="NF002971">
    <property type="entry name" value="PRK03655.1"/>
    <property type="match status" value="1"/>
</dbReference>
<sequence>MDCRQRRRTGRSCRTGESDDAVESTPTQYGDGCALPRPPEAPLKDVEHPDARVMAREAGLAVLVGVAAAAIPIALFETVRAVADLLYVRVPHALGFAGDSRWWIAVVLTVAGVGVGSIVRLAPGHGGRDSATAGLIGPPIPLSALPSLLAATVLALGAGASLSPENVLISVNAAVAVWVVARLRPAVASERVIVLATAATIGVQFGTPIAAPLVYLELTGRPVRGNLWDVLLMPLVAAGTGTVTMAVLHRPVLTIDVPGSWSTTLPDVLGGVAIASATAVVVLGAVYGYRGLHTLFHRVRNPVLMTGLGGVVLGVLGALGGPQSMFKDVETMRSLVSTAPEMSVPRLVVVGLCSLAAFTVAAASGFRGGRVIASAVVGVNAGLTAHALVPSVPVTLAVACAVLGAVVVAVRSCWLGIFIPAAMVGSVSVLPVLCVAVLPVWLLVTNRPTMTIRERRGPPDER</sequence>
<feature type="transmembrane region" description="Helical" evidence="6">
    <location>
        <begin position="227"/>
        <end position="248"/>
    </location>
</feature>
<dbReference type="InterPro" id="IPR001807">
    <property type="entry name" value="ClC"/>
</dbReference>